<dbReference type="PROSITE" id="PS00330">
    <property type="entry name" value="HEMOLYSIN_CALCIUM"/>
    <property type="match status" value="2"/>
</dbReference>
<dbReference type="PANTHER" id="PTHR38340">
    <property type="entry name" value="S-LAYER PROTEIN"/>
    <property type="match status" value="1"/>
</dbReference>
<dbReference type="Pfam" id="PF00353">
    <property type="entry name" value="HemolysinCabind"/>
    <property type="match status" value="5"/>
</dbReference>
<dbReference type="Proteomes" id="UP000244898">
    <property type="component" value="Unassembled WGS sequence"/>
</dbReference>
<dbReference type="PRINTS" id="PR00313">
    <property type="entry name" value="CABNDNGRPT"/>
</dbReference>
<evidence type="ECO:0000313" key="4">
    <source>
        <dbReference type="Proteomes" id="UP000244898"/>
    </source>
</evidence>
<dbReference type="EMBL" id="ONZG01000006">
    <property type="protein sequence ID" value="SPJ29212.1"/>
    <property type="molecule type" value="Genomic_DNA"/>
</dbReference>
<dbReference type="InterPro" id="IPR001343">
    <property type="entry name" value="Hemolysn_Ca-bd"/>
</dbReference>
<evidence type="ECO:0000256" key="1">
    <source>
        <dbReference type="ARBA" id="ARBA00004613"/>
    </source>
</evidence>
<keyword evidence="4" id="KW-1185">Reference proteome</keyword>
<gene>
    <name evidence="3" type="primary">cya_13</name>
    <name evidence="3" type="ORF">TRM7615_02725</name>
</gene>
<dbReference type="GO" id="GO:0005509">
    <property type="term" value="F:calcium ion binding"/>
    <property type="evidence" value="ECO:0007669"/>
    <property type="project" value="InterPro"/>
</dbReference>
<dbReference type="RefSeq" id="WP_108788373.1">
    <property type="nucleotide sequence ID" value="NZ_ONZG01000006.1"/>
</dbReference>
<dbReference type="InterPro" id="IPR050557">
    <property type="entry name" value="RTX_toxin/Mannuronan_C5-epim"/>
</dbReference>
<evidence type="ECO:0000256" key="2">
    <source>
        <dbReference type="ARBA" id="ARBA00022525"/>
    </source>
</evidence>
<keyword evidence="2" id="KW-0964">Secreted</keyword>
<dbReference type="PANTHER" id="PTHR38340:SF1">
    <property type="entry name" value="S-LAYER PROTEIN"/>
    <property type="match status" value="1"/>
</dbReference>
<dbReference type="OrthoDB" id="9773411at2"/>
<dbReference type="InterPro" id="IPR011049">
    <property type="entry name" value="Serralysin-like_metalloprot_C"/>
</dbReference>
<sequence>MAEFRLTTGSDLFVGTNGRDLFTEVQAGGSDNLQGERGFDRFFSEVRDAHIVIDLNFDSGARLDLSADPATWEPGDPSLSQYNFVDIEQFHIVNLDGVTILRGDSNNNHFQGTFGKGLLEGGRGDDTLHASEGNVTLNGGAGDDLLQVDKDIKTGPVRFIGGVGTDTAQISLGESGGVLRGRFTATSLDDAIQITTAQGEVFIVDDDVEFLEANDPTSPGRVIYTFAELSALASPQITGTDRAETLIGTDTDEAIIALAGDDWIVPGGGGDTVDGGDGNDMVSYAGLAGMIRLFETDAGFLVSHQSQRSTLIDIERVTGTSQRDVFKAAEGSFRGLGGPDSFRASGVGIGDYDGGAGRDFVEYNSSSSGIVASLFRGLGWEGDAQGDSYTDIENLSGTNFDDRLWGDDGDNFLEGLQGDDTFVRAAGDDIIYAGNGFDTAIFFERASSYDIDFGSNFDSPITVNDINVRDGDEGTNLLQSVEVLRFADTVFTIGRNSRDPQSWDSFAIMEGGFVYLRAGHDILSVLGGDGSGVYDGGSGKDILSFAEANEGVYASLLRGRVWEGETAGDRFDNFEWLRGSDFNDTLDGSRGNDTLEGGAGDDLIAGGFGDDYILAGVGTDTILFSGARAEYNIASNGFRTEVTHLNNGSDGFDVIGHAEVLQFTDGDFIL</sequence>
<protein>
    <submittedName>
        <fullName evidence="3">Bifunctional hemolysin/adenylate cyclase</fullName>
    </submittedName>
</protein>
<reference evidence="4" key="1">
    <citation type="submission" date="2018-03" db="EMBL/GenBank/DDBJ databases">
        <authorList>
            <person name="Rodrigo-Torres L."/>
            <person name="Arahal R. D."/>
            <person name="Lucena T."/>
        </authorList>
    </citation>
    <scope>NUCLEOTIDE SEQUENCE [LARGE SCALE GENOMIC DNA]</scope>
    <source>
        <strain evidence="4">CECT 7615</strain>
    </source>
</reference>
<dbReference type="InterPro" id="IPR018511">
    <property type="entry name" value="Hemolysin-typ_Ca-bd_CS"/>
</dbReference>
<dbReference type="SUPFAM" id="SSF51120">
    <property type="entry name" value="beta-Roll"/>
    <property type="match status" value="4"/>
</dbReference>
<dbReference type="AlphaFoldDB" id="A0A2R8C9W5"/>
<comment type="subcellular location">
    <subcellularLocation>
        <location evidence="1">Secreted</location>
    </subcellularLocation>
</comment>
<name>A0A2R8C9W5_9RHOB</name>
<evidence type="ECO:0000313" key="3">
    <source>
        <dbReference type="EMBL" id="SPJ29212.1"/>
    </source>
</evidence>
<dbReference type="GO" id="GO:0005576">
    <property type="term" value="C:extracellular region"/>
    <property type="evidence" value="ECO:0007669"/>
    <property type="project" value="UniProtKB-SubCell"/>
</dbReference>
<dbReference type="Gene3D" id="2.150.10.10">
    <property type="entry name" value="Serralysin-like metalloprotease, C-terminal"/>
    <property type="match status" value="4"/>
</dbReference>
<organism evidence="3 4">
    <name type="scientific">Falsiruegeria mediterranea M17</name>
    <dbReference type="NCBI Taxonomy" id="1200281"/>
    <lineage>
        <taxon>Bacteria</taxon>
        <taxon>Pseudomonadati</taxon>
        <taxon>Pseudomonadota</taxon>
        <taxon>Alphaproteobacteria</taxon>
        <taxon>Rhodobacterales</taxon>
        <taxon>Roseobacteraceae</taxon>
        <taxon>Falsiruegeria</taxon>
    </lineage>
</organism>
<accession>A0A2R8C9W5</accession>
<proteinExistence type="predicted"/>